<protein>
    <submittedName>
        <fullName evidence="2">Uncharacterized protein</fullName>
    </submittedName>
</protein>
<evidence type="ECO:0000313" key="2">
    <source>
        <dbReference type="EMBL" id="EQM95114.1"/>
    </source>
</evidence>
<dbReference type="EMBL" id="ACDP02000029">
    <property type="protein sequence ID" value="EQM95114.1"/>
    <property type="molecule type" value="Genomic_DNA"/>
</dbReference>
<reference evidence="2" key="1">
    <citation type="submission" date="2011-10" db="EMBL/GenBank/DDBJ databases">
        <title>The Genome Sequence of Oxalobacter formigenes HOxBLS.</title>
        <authorList>
            <consortium name="The Broad Institute Genome Sequencing Platform"/>
            <person name="Earl A."/>
            <person name="Ward D."/>
            <person name="Feldgarden M."/>
            <person name="Gevers D."/>
            <person name="Allison M.J."/>
            <person name="Humphrey S."/>
            <person name="Young S.K."/>
            <person name="Zeng Q."/>
            <person name="Gargeya S."/>
            <person name="Fitzgerald M."/>
            <person name="Haas B."/>
            <person name="Abouelleil A."/>
            <person name="Alvarado L."/>
            <person name="Arachchi H.M."/>
            <person name="Berlin A."/>
            <person name="Brown A."/>
            <person name="Chapman S.B."/>
            <person name="Chen Z."/>
            <person name="Dunbar C."/>
            <person name="Freedman E."/>
            <person name="Gearin G."/>
            <person name="Goldberg J."/>
            <person name="Griggs A."/>
            <person name="Gujja S."/>
            <person name="Heiman D."/>
            <person name="Howarth C."/>
            <person name="Larson L."/>
            <person name="Lui A."/>
            <person name="MacDonald P.J.P."/>
            <person name="Montmayeur A."/>
            <person name="Murphy C."/>
            <person name="Neiman D."/>
            <person name="Pearson M."/>
            <person name="Priest M."/>
            <person name="Roberts A."/>
            <person name="Saif S."/>
            <person name="Shea T."/>
            <person name="Shenoy N."/>
            <person name="Sisk P."/>
            <person name="Stolte C."/>
            <person name="Sykes S."/>
            <person name="Wortman J."/>
            <person name="Nusbaum C."/>
            <person name="Birren B."/>
        </authorList>
    </citation>
    <scope>NUCLEOTIDE SEQUENCE [LARGE SCALE GENOMIC DNA]</scope>
    <source>
        <strain evidence="2">HOxBLS</strain>
    </source>
</reference>
<keyword evidence="1" id="KW-0812">Transmembrane</keyword>
<evidence type="ECO:0000256" key="1">
    <source>
        <dbReference type="SAM" id="Phobius"/>
    </source>
</evidence>
<keyword evidence="3" id="KW-1185">Reference proteome</keyword>
<keyword evidence="1" id="KW-1133">Transmembrane helix</keyword>
<dbReference type="HOGENOM" id="CLU_3397665_0_0_4"/>
<keyword evidence="1" id="KW-0472">Membrane</keyword>
<organism evidence="2 3">
    <name type="scientific">Oxalobacter paraformigenes</name>
    <dbReference type="NCBI Taxonomy" id="556268"/>
    <lineage>
        <taxon>Bacteria</taxon>
        <taxon>Pseudomonadati</taxon>
        <taxon>Pseudomonadota</taxon>
        <taxon>Betaproteobacteria</taxon>
        <taxon>Burkholderiales</taxon>
        <taxon>Oxalobacteraceae</taxon>
        <taxon>Oxalobacter</taxon>
    </lineage>
</organism>
<dbReference type="Proteomes" id="UP000003973">
    <property type="component" value="Unassembled WGS sequence"/>
</dbReference>
<accession>T5LST3</accession>
<gene>
    <name evidence="2" type="ORF">OFAG_02338</name>
</gene>
<proteinExistence type="predicted"/>
<sequence>MMSDTVSEIVDALFFVCSICVVIACCQIPIN</sequence>
<evidence type="ECO:0000313" key="3">
    <source>
        <dbReference type="Proteomes" id="UP000003973"/>
    </source>
</evidence>
<name>T5LST3_9BURK</name>
<feature type="transmembrane region" description="Helical" evidence="1">
    <location>
        <begin position="12"/>
        <end position="30"/>
    </location>
</feature>
<dbReference type="AlphaFoldDB" id="T5LST3"/>
<comment type="caution">
    <text evidence="2">The sequence shown here is derived from an EMBL/GenBank/DDBJ whole genome shotgun (WGS) entry which is preliminary data.</text>
</comment>